<dbReference type="GO" id="GO:0016491">
    <property type="term" value="F:oxidoreductase activity"/>
    <property type="evidence" value="ECO:0007669"/>
    <property type="project" value="UniProtKB-KW"/>
</dbReference>
<feature type="chain" id="PRO_5042089501" evidence="6">
    <location>
        <begin position="32"/>
        <end position="563"/>
    </location>
</feature>
<name>A0AAE2VET0_9BACT</name>
<evidence type="ECO:0000313" key="7">
    <source>
        <dbReference type="EMBL" id="MBK1856214.1"/>
    </source>
</evidence>
<dbReference type="InterPro" id="IPR039650">
    <property type="entry name" value="HdrA-like"/>
</dbReference>
<dbReference type="GO" id="GO:0051539">
    <property type="term" value="F:4 iron, 4 sulfur cluster binding"/>
    <property type="evidence" value="ECO:0007669"/>
    <property type="project" value="UniProtKB-KW"/>
</dbReference>
<keyword evidence="5" id="KW-0411">Iron-sulfur</keyword>
<keyword evidence="1" id="KW-0004">4Fe-4S</keyword>
<dbReference type="PANTHER" id="PTHR43498:SF1">
    <property type="entry name" value="COB--COM HETERODISULFIDE REDUCTASE IRON-SULFUR SUBUNIT A"/>
    <property type="match status" value="1"/>
</dbReference>
<keyword evidence="3" id="KW-0560">Oxidoreductase</keyword>
<keyword evidence="6" id="KW-0732">Signal</keyword>
<reference evidence="7" key="1">
    <citation type="submission" date="2021-01" db="EMBL/GenBank/DDBJ databases">
        <title>Modified the classification status of verrucomicrobia.</title>
        <authorList>
            <person name="Feng X."/>
        </authorList>
    </citation>
    <scope>NUCLEOTIDE SEQUENCE</scope>
    <source>
        <strain evidence="7">5K15</strain>
    </source>
</reference>
<evidence type="ECO:0000313" key="8">
    <source>
        <dbReference type="Proteomes" id="UP000634206"/>
    </source>
</evidence>
<dbReference type="Pfam" id="PF12831">
    <property type="entry name" value="FAD_oxidored"/>
    <property type="match status" value="1"/>
</dbReference>
<evidence type="ECO:0000256" key="2">
    <source>
        <dbReference type="ARBA" id="ARBA00022723"/>
    </source>
</evidence>
<gene>
    <name evidence="7" type="ORF">JIN83_14680</name>
</gene>
<dbReference type="GO" id="GO:0046872">
    <property type="term" value="F:metal ion binding"/>
    <property type="evidence" value="ECO:0007669"/>
    <property type="project" value="UniProtKB-KW"/>
</dbReference>
<evidence type="ECO:0000256" key="6">
    <source>
        <dbReference type="SAM" id="SignalP"/>
    </source>
</evidence>
<keyword evidence="2" id="KW-0479">Metal-binding</keyword>
<sequence length="563" mass="63138">MKILLSLRALCSRSSLLVLPWLVAAFSPATAKDYQADVIIYGGTSGAVMAGVQTARMGKTVIIVSPDKHLGGLTSGGLGWTDNGHAAGIGGLSLEFYQAVKQHYEKPEAWRQETHEEYRKNKRPYNRNRPGDKAMWVFEPHVAEGIMDDFVAKHQIQVLRDAWLDRENGVEMKDGKITAITTLAGDRFVGKVFIDGTYEGDLMAAAGVSYHVGRESNATYGETANGVQKDRRDHDHFFTAKISPYKIPGDPKSGLLERISAEDPSENGSGDNKIQAYCFRACLTNDPDNRIPFPKPEGYDPTQYELILRVYESGWDETFRKFDLMPNKKTDQNNHGPFSTDNIGANYDYPEASYERRREIIKEHETYQKGMMYFLANDPRVPEEVRKEMSTWGLPKDEFVDNGNWSHQLYIREARRMIGQHVVTEHDCLSKTDVTDSVGLGVYTMDSHQTQRYVTQDGYVQNEGDVGLHIKHPYPISYGAIVPKAAEAKNLLVPMALSASHIAFGSVRMEPTFMILGQSAGTAASIAVERGVNVQDVDYKKDLKPRLLADKQRLVHVPKKKKK</sequence>
<dbReference type="PANTHER" id="PTHR43498">
    <property type="entry name" value="FERREDOXIN:COB-COM HETERODISULFIDE REDUCTASE SUBUNIT A"/>
    <property type="match status" value="1"/>
</dbReference>
<comment type="caution">
    <text evidence="7">The sequence shown here is derived from an EMBL/GenBank/DDBJ whole genome shotgun (WGS) entry which is preliminary data.</text>
</comment>
<dbReference type="RefSeq" id="WP_309490833.1">
    <property type="nucleotide sequence ID" value="NZ_JAENIG010000011.1"/>
</dbReference>
<evidence type="ECO:0000256" key="4">
    <source>
        <dbReference type="ARBA" id="ARBA00023004"/>
    </source>
</evidence>
<keyword evidence="8" id="KW-1185">Reference proteome</keyword>
<proteinExistence type="predicted"/>
<evidence type="ECO:0000256" key="3">
    <source>
        <dbReference type="ARBA" id="ARBA00023002"/>
    </source>
</evidence>
<keyword evidence="4" id="KW-0408">Iron</keyword>
<feature type="signal peptide" evidence="6">
    <location>
        <begin position="1"/>
        <end position="31"/>
    </location>
</feature>
<dbReference type="InterPro" id="IPR036188">
    <property type="entry name" value="FAD/NAD-bd_sf"/>
</dbReference>
<dbReference type="Proteomes" id="UP000634206">
    <property type="component" value="Unassembled WGS sequence"/>
</dbReference>
<protein>
    <submittedName>
        <fullName evidence="7">FAD-dependent oxidoreductase</fullName>
    </submittedName>
</protein>
<evidence type="ECO:0000256" key="1">
    <source>
        <dbReference type="ARBA" id="ARBA00022485"/>
    </source>
</evidence>
<dbReference type="SUPFAM" id="SSF51905">
    <property type="entry name" value="FAD/NAD(P)-binding domain"/>
    <property type="match status" value="1"/>
</dbReference>
<accession>A0AAE2VET0</accession>
<dbReference type="EMBL" id="JAENIG010000011">
    <property type="protein sequence ID" value="MBK1856214.1"/>
    <property type="molecule type" value="Genomic_DNA"/>
</dbReference>
<dbReference type="AlphaFoldDB" id="A0AAE2VET0"/>
<organism evidence="7 8">
    <name type="scientific">Oceaniferula flava</name>
    <dbReference type="NCBI Taxonomy" id="2800421"/>
    <lineage>
        <taxon>Bacteria</taxon>
        <taxon>Pseudomonadati</taxon>
        <taxon>Verrucomicrobiota</taxon>
        <taxon>Verrucomicrobiia</taxon>
        <taxon>Verrucomicrobiales</taxon>
        <taxon>Verrucomicrobiaceae</taxon>
        <taxon>Oceaniferula</taxon>
    </lineage>
</organism>
<evidence type="ECO:0000256" key="5">
    <source>
        <dbReference type="ARBA" id="ARBA00023014"/>
    </source>
</evidence>